<proteinExistence type="predicted"/>
<protein>
    <submittedName>
        <fullName evidence="2">Uncharacterized protein</fullName>
    </submittedName>
</protein>
<keyword evidence="1" id="KW-1133">Transmembrane helix</keyword>
<name>A0A1Q2LGB7_9HELI</name>
<feature type="transmembrane region" description="Helical" evidence="1">
    <location>
        <begin position="12"/>
        <end position="28"/>
    </location>
</feature>
<dbReference type="EMBL" id="CP019645">
    <property type="protein sequence ID" value="AQQ59468.1"/>
    <property type="molecule type" value="Genomic_DNA"/>
</dbReference>
<sequence>MNIQANYDNSMQFCNMYIFAVSIIYNVLEKCLKKRYNAINLGVLLCGFIESLLHKWGIARLYKLYLQKGLIWVRIQ</sequence>
<feature type="transmembrane region" description="Helical" evidence="1">
    <location>
        <begin position="34"/>
        <end position="53"/>
    </location>
</feature>
<evidence type="ECO:0000313" key="3">
    <source>
        <dbReference type="Proteomes" id="UP000188298"/>
    </source>
</evidence>
<organism evidence="2 3">
    <name type="scientific">Helicobacter bilis</name>
    <dbReference type="NCBI Taxonomy" id="37372"/>
    <lineage>
        <taxon>Bacteria</taxon>
        <taxon>Pseudomonadati</taxon>
        <taxon>Campylobacterota</taxon>
        <taxon>Epsilonproteobacteria</taxon>
        <taxon>Campylobacterales</taxon>
        <taxon>Helicobacteraceae</taxon>
        <taxon>Helicobacter</taxon>
    </lineage>
</organism>
<keyword evidence="1" id="KW-0472">Membrane</keyword>
<keyword evidence="1" id="KW-0812">Transmembrane</keyword>
<gene>
    <name evidence="2" type="ORF">XJ32_04455</name>
</gene>
<evidence type="ECO:0000256" key="1">
    <source>
        <dbReference type="SAM" id="Phobius"/>
    </source>
</evidence>
<dbReference type="AlphaFoldDB" id="A0A1Q2LGB7"/>
<evidence type="ECO:0000313" key="2">
    <source>
        <dbReference type="EMBL" id="AQQ59468.1"/>
    </source>
</evidence>
<reference evidence="2 3" key="1">
    <citation type="submission" date="2017-02" db="EMBL/GenBank/DDBJ databases">
        <title>Whole genome sequencing of Helicobacter bilis strain AAQJH.</title>
        <authorList>
            <person name="Conlan S."/>
            <person name="Thomas P.J."/>
            <person name="Mullikin J."/>
            <person name="Palmore T.N."/>
            <person name="Frank K.M."/>
            <person name="Segre J.A."/>
        </authorList>
    </citation>
    <scope>NUCLEOTIDE SEQUENCE [LARGE SCALE GENOMIC DNA]</scope>
    <source>
        <strain evidence="2 3">AAQJH</strain>
    </source>
</reference>
<dbReference type="KEGG" id="hbl:XJ32_04455"/>
<dbReference type="Proteomes" id="UP000188298">
    <property type="component" value="Chromosome"/>
</dbReference>
<accession>A0A1Q2LGB7</accession>